<dbReference type="OrthoDB" id="1494284at2"/>
<gene>
    <name evidence="1" type="ORF">P873_13760</name>
</gene>
<accession>A0A091B7S2</accession>
<reference evidence="1 2" key="1">
    <citation type="submission" date="2013-09" db="EMBL/GenBank/DDBJ databases">
        <title>Genome sequencing of Arenimonas composti.</title>
        <authorList>
            <person name="Chen F."/>
            <person name="Wang G."/>
        </authorList>
    </citation>
    <scope>NUCLEOTIDE SEQUENCE [LARGE SCALE GENOMIC DNA]</scope>
    <source>
        <strain evidence="1 2">TR7-09</strain>
    </source>
</reference>
<dbReference type="EMBL" id="AWXU01000049">
    <property type="protein sequence ID" value="KFN48718.1"/>
    <property type="molecule type" value="Genomic_DNA"/>
</dbReference>
<name>A0A091B7S2_9GAMM</name>
<keyword evidence="2" id="KW-1185">Reference proteome</keyword>
<proteinExistence type="predicted"/>
<organism evidence="1 2">
    <name type="scientific">Arenimonas composti TR7-09 = DSM 18010</name>
    <dbReference type="NCBI Taxonomy" id="1121013"/>
    <lineage>
        <taxon>Bacteria</taxon>
        <taxon>Pseudomonadati</taxon>
        <taxon>Pseudomonadota</taxon>
        <taxon>Gammaproteobacteria</taxon>
        <taxon>Lysobacterales</taxon>
        <taxon>Lysobacteraceae</taxon>
        <taxon>Arenimonas</taxon>
    </lineage>
</organism>
<dbReference type="Proteomes" id="UP000029391">
    <property type="component" value="Unassembled WGS sequence"/>
</dbReference>
<comment type="caution">
    <text evidence="1">The sequence shown here is derived from an EMBL/GenBank/DDBJ whole genome shotgun (WGS) entry which is preliminary data.</text>
</comment>
<dbReference type="RefSeq" id="WP_026817582.1">
    <property type="nucleotide sequence ID" value="NZ_AUFF01000012.1"/>
</dbReference>
<dbReference type="AlphaFoldDB" id="A0A091B7S2"/>
<dbReference type="STRING" id="1121013.GCA_000426365_02696"/>
<protein>
    <submittedName>
        <fullName evidence="1">Uncharacterized protein</fullName>
    </submittedName>
</protein>
<evidence type="ECO:0000313" key="1">
    <source>
        <dbReference type="EMBL" id="KFN48718.1"/>
    </source>
</evidence>
<sequence length="141" mass="15645">MCLAVYLASTIAVPRERHGDPALPSVHLRRVGDDDPIRRQVLLPHVYYVASHQGCGCGFLKEPGDDIASKQANRVQLAQLIRDMQDAGARLEVFACWEGEQGEPAEVTETRTADEIAAEDFRILESHHITLATELVSCRPR</sequence>
<evidence type="ECO:0000313" key="2">
    <source>
        <dbReference type="Proteomes" id="UP000029391"/>
    </source>
</evidence>